<keyword evidence="1" id="KW-1133">Transmembrane helix</keyword>
<dbReference type="InterPro" id="IPR007403">
    <property type="entry name" value="DUF456"/>
</dbReference>
<feature type="transmembrane region" description="Helical" evidence="1">
    <location>
        <begin position="132"/>
        <end position="161"/>
    </location>
</feature>
<keyword evidence="1" id="KW-0472">Membrane</keyword>
<dbReference type="Proteomes" id="UP001198034">
    <property type="component" value="Unassembled WGS sequence"/>
</dbReference>
<dbReference type="Pfam" id="PF04306">
    <property type="entry name" value="DUF456"/>
    <property type="match status" value="1"/>
</dbReference>
<dbReference type="EMBL" id="JAJAWG010000005">
    <property type="protein sequence ID" value="MCB5196617.1"/>
    <property type="molecule type" value="Genomic_DNA"/>
</dbReference>
<keyword evidence="3" id="KW-1185">Reference proteome</keyword>
<accession>A0ABS8BLL7</accession>
<sequence length="162" mass="16712">METFEIISYLLGAGMILAGLAGTILPLLPSTPLIFVGMLLIAWGNQFIHVGWPSLSLLLLMTIVASALDYIAGAMGAKRVGASRYAIWGALIGSIVGMLGGIVGLILGPFLGAAAGEFYARKDLLHAGKVGFASGIGMLLGAIAKVGLALAMLGVFLLAWWI</sequence>
<gene>
    <name evidence="2" type="ORF">LG219_10080</name>
</gene>
<feature type="transmembrane region" description="Helical" evidence="1">
    <location>
        <begin position="85"/>
        <end position="112"/>
    </location>
</feature>
<dbReference type="PANTHER" id="PTHR39165:SF1">
    <property type="entry name" value="DUF456 DOMAIN-CONTAINING PROTEIN"/>
    <property type="match status" value="1"/>
</dbReference>
<reference evidence="2 3" key="1">
    <citation type="submission" date="2021-10" db="EMBL/GenBank/DDBJ databases">
        <authorList>
            <person name="Chen M."/>
        </authorList>
    </citation>
    <scope>NUCLEOTIDE SEQUENCE [LARGE SCALE GENOMIC DNA]</scope>
    <source>
        <strain evidence="2 3">H3-26</strain>
    </source>
</reference>
<evidence type="ECO:0000313" key="3">
    <source>
        <dbReference type="Proteomes" id="UP001198034"/>
    </source>
</evidence>
<feature type="transmembrane region" description="Helical" evidence="1">
    <location>
        <begin position="54"/>
        <end position="73"/>
    </location>
</feature>
<feature type="transmembrane region" description="Helical" evidence="1">
    <location>
        <begin position="6"/>
        <end position="25"/>
    </location>
</feature>
<dbReference type="PANTHER" id="PTHR39165">
    <property type="entry name" value="IG HYPOTHETICAL 17883"/>
    <property type="match status" value="1"/>
</dbReference>
<protein>
    <submittedName>
        <fullName evidence="2">DUF456 family protein</fullName>
    </submittedName>
</protein>
<proteinExistence type="predicted"/>
<evidence type="ECO:0000256" key="1">
    <source>
        <dbReference type="SAM" id="Phobius"/>
    </source>
</evidence>
<evidence type="ECO:0000313" key="2">
    <source>
        <dbReference type="EMBL" id="MCB5196617.1"/>
    </source>
</evidence>
<dbReference type="RefSeq" id="WP_226764357.1">
    <property type="nucleotide sequence ID" value="NZ_JAJAWG010000005.1"/>
</dbReference>
<name>A0ABS8BLL7_9NEIS</name>
<keyword evidence="1" id="KW-0812">Transmembrane</keyword>
<organism evidence="2 3">
    <name type="scientific">Deefgea salmonis</name>
    <dbReference type="NCBI Taxonomy" id="2875502"/>
    <lineage>
        <taxon>Bacteria</taxon>
        <taxon>Pseudomonadati</taxon>
        <taxon>Pseudomonadota</taxon>
        <taxon>Betaproteobacteria</taxon>
        <taxon>Neisseriales</taxon>
        <taxon>Chitinibacteraceae</taxon>
        <taxon>Deefgea</taxon>
    </lineage>
</organism>
<comment type="caution">
    <text evidence="2">The sequence shown here is derived from an EMBL/GenBank/DDBJ whole genome shotgun (WGS) entry which is preliminary data.</text>
</comment>